<sequence length="192" mass="21476">MSEDKSGIKTAVNELVKDGEMSVLPEEEEPEQMTLFERMNDVRSIRDNPHAFGQALRRAAGRPKGAKNKSTLANKEYCLRRGYPCALDLIAFEASQDPLEVKKRLGCSIEAAMAWVRSFREQYADFTEKRQPRAVAVEGDATPVFNIVQFGQQAEQINGIIDAQFRVTDGRMSESQKMAEISQKSDDEKGGV</sequence>
<feature type="compositionally biased region" description="Basic and acidic residues" evidence="1">
    <location>
        <begin position="183"/>
        <end position="192"/>
    </location>
</feature>
<organism evidence="2">
    <name type="scientific">Siphoviridae sp. ctFgp7</name>
    <dbReference type="NCBI Taxonomy" id="2827821"/>
    <lineage>
        <taxon>Viruses</taxon>
        <taxon>Duplodnaviria</taxon>
        <taxon>Heunggongvirae</taxon>
        <taxon>Uroviricota</taxon>
        <taxon>Caudoviricetes</taxon>
    </lineage>
</organism>
<name>A0A8S5STJ8_9CAUD</name>
<protein>
    <submittedName>
        <fullName evidence="2">Uncharacterized protein</fullName>
    </submittedName>
</protein>
<dbReference type="EMBL" id="BK032669">
    <property type="protein sequence ID" value="DAF54015.1"/>
    <property type="molecule type" value="Genomic_DNA"/>
</dbReference>
<proteinExistence type="predicted"/>
<evidence type="ECO:0000313" key="2">
    <source>
        <dbReference type="EMBL" id="DAF54015.1"/>
    </source>
</evidence>
<accession>A0A8S5STJ8</accession>
<evidence type="ECO:0000256" key="1">
    <source>
        <dbReference type="SAM" id="MobiDB-lite"/>
    </source>
</evidence>
<feature type="region of interest" description="Disordered" evidence="1">
    <location>
        <begin position="172"/>
        <end position="192"/>
    </location>
</feature>
<reference evidence="2" key="1">
    <citation type="journal article" date="2021" name="Proc. Natl. Acad. Sci. U.S.A.">
        <title>A Catalog of Tens of Thousands of Viruses from Human Metagenomes Reveals Hidden Associations with Chronic Diseases.</title>
        <authorList>
            <person name="Tisza M.J."/>
            <person name="Buck C.B."/>
        </authorList>
    </citation>
    <scope>NUCLEOTIDE SEQUENCE</scope>
    <source>
        <strain evidence="2">CtFgp7</strain>
    </source>
</reference>